<dbReference type="Pfam" id="PF00059">
    <property type="entry name" value="Lectin_C"/>
    <property type="match status" value="1"/>
</dbReference>
<sequence length="124" mass="13935">MNWADAENYCANFTYKIVFVNTGNLVSVWSAFLNNDFGGVAKNLTMGNMAEWWIGLSTNHFGNFGNWMWSDGYAFSYSNFAKGQTCNKGDNNCCVTATLPNFQWNIRNCNGSSYPFMCQLIGPI</sequence>
<feature type="domain" description="C-type lectin" evidence="1">
    <location>
        <begin position="1"/>
        <end position="110"/>
    </location>
</feature>
<evidence type="ECO:0000313" key="3">
    <source>
        <dbReference type="WBParaSite" id="ACRNAN_Path_33.g127.t1"/>
    </source>
</evidence>
<dbReference type="Gene3D" id="3.10.100.10">
    <property type="entry name" value="Mannose-Binding Protein A, subunit A"/>
    <property type="match status" value="1"/>
</dbReference>
<dbReference type="CDD" id="cd00037">
    <property type="entry name" value="CLECT"/>
    <property type="match status" value="1"/>
</dbReference>
<dbReference type="InterPro" id="IPR050111">
    <property type="entry name" value="C-type_lectin/snaclec_domain"/>
</dbReference>
<accession>A0A914C5F1</accession>
<dbReference type="AlphaFoldDB" id="A0A914C5F1"/>
<dbReference type="PROSITE" id="PS50041">
    <property type="entry name" value="C_TYPE_LECTIN_2"/>
    <property type="match status" value="1"/>
</dbReference>
<dbReference type="SUPFAM" id="SSF56436">
    <property type="entry name" value="C-type lectin-like"/>
    <property type="match status" value="1"/>
</dbReference>
<dbReference type="InterPro" id="IPR016186">
    <property type="entry name" value="C-type_lectin-like/link_sf"/>
</dbReference>
<proteinExistence type="predicted"/>
<evidence type="ECO:0000313" key="2">
    <source>
        <dbReference type="Proteomes" id="UP000887540"/>
    </source>
</evidence>
<dbReference type="Proteomes" id="UP000887540">
    <property type="component" value="Unplaced"/>
</dbReference>
<evidence type="ECO:0000259" key="1">
    <source>
        <dbReference type="PROSITE" id="PS50041"/>
    </source>
</evidence>
<reference evidence="3" key="1">
    <citation type="submission" date="2022-11" db="UniProtKB">
        <authorList>
            <consortium name="WormBaseParasite"/>
        </authorList>
    </citation>
    <scope>IDENTIFICATION</scope>
</reference>
<dbReference type="PANTHER" id="PTHR22803">
    <property type="entry name" value="MANNOSE, PHOSPHOLIPASE, LECTIN RECEPTOR RELATED"/>
    <property type="match status" value="1"/>
</dbReference>
<name>A0A914C5F1_9BILA</name>
<keyword evidence="2" id="KW-1185">Reference proteome</keyword>
<dbReference type="InterPro" id="IPR016187">
    <property type="entry name" value="CTDL_fold"/>
</dbReference>
<dbReference type="WBParaSite" id="ACRNAN_Path_33.g127.t1">
    <property type="protein sequence ID" value="ACRNAN_Path_33.g127.t1"/>
    <property type="gene ID" value="ACRNAN_Path_33.g127"/>
</dbReference>
<dbReference type="InterPro" id="IPR001304">
    <property type="entry name" value="C-type_lectin-like"/>
</dbReference>
<organism evidence="2 3">
    <name type="scientific">Acrobeloides nanus</name>
    <dbReference type="NCBI Taxonomy" id="290746"/>
    <lineage>
        <taxon>Eukaryota</taxon>
        <taxon>Metazoa</taxon>
        <taxon>Ecdysozoa</taxon>
        <taxon>Nematoda</taxon>
        <taxon>Chromadorea</taxon>
        <taxon>Rhabditida</taxon>
        <taxon>Tylenchina</taxon>
        <taxon>Cephalobomorpha</taxon>
        <taxon>Cephaloboidea</taxon>
        <taxon>Cephalobidae</taxon>
        <taxon>Acrobeloides</taxon>
    </lineage>
</organism>
<protein>
    <submittedName>
        <fullName evidence="3">C-type lectin domain-containing protein</fullName>
    </submittedName>
</protein>